<name>A0A5D9C361_9SPHN</name>
<evidence type="ECO:0000313" key="3">
    <source>
        <dbReference type="EMBL" id="TZG24401.1"/>
    </source>
</evidence>
<accession>A0A5D9C361</accession>
<comment type="caution">
    <text evidence="3">The sequence shown here is derived from an EMBL/GenBank/DDBJ whole genome shotgun (WGS) entry which is preliminary data.</text>
</comment>
<reference evidence="3 4" key="1">
    <citation type="submission" date="2019-08" db="EMBL/GenBank/DDBJ databases">
        <authorList>
            <person name="Wang G."/>
            <person name="Xu Z."/>
        </authorList>
    </citation>
    <scope>NUCLEOTIDE SEQUENCE [LARGE SCALE GENOMIC DNA]</scope>
    <source>
        <strain evidence="3 4">ZX</strain>
    </source>
</reference>
<keyword evidence="4" id="KW-1185">Reference proteome</keyword>
<dbReference type="InterPro" id="IPR008258">
    <property type="entry name" value="Transglycosylase_SLT_dom_1"/>
</dbReference>
<dbReference type="CDD" id="cd16892">
    <property type="entry name" value="LT_VirB1-like"/>
    <property type="match status" value="1"/>
</dbReference>
<gene>
    <name evidence="3" type="ORF">FYJ91_19575</name>
</gene>
<comment type="similarity">
    <text evidence="1">Belongs to the virb1 family.</text>
</comment>
<dbReference type="InterPro" id="IPR023346">
    <property type="entry name" value="Lysozyme-like_dom_sf"/>
</dbReference>
<dbReference type="Proteomes" id="UP000322077">
    <property type="component" value="Unassembled WGS sequence"/>
</dbReference>
<evidence type="ECO:0000256" key="1">
    <source>
        <dbReference type="ARBA" id="ARBA00009387"/>
    </source>
</evidence>
<dbReference type="AlphaFoldDB" id="A0A5D9C361"/>
<evidence type="ECO:0000259" key="2">
    <source>
        <dbReference type="Pfam" id="PF01464"/>
    </source>
</evidence>
<organism evidence="3 4">
    <name type="scientific">Sphingomonas montanisoli</name>
    <dbReference type="NCBI Taxonomy" id="2606412"/>
    <lineage>
        <taxon>Bacteria</taxon>
        <taxon>Pseudomonadati</taxon>
        <taxon>Pseudomonadota</taxon>
        <taxon>Alphaproteobacteria</taxon>
        <taxon>Sphingomonadales</taxon>
        <taxon>Sphingomonadaceae</taxon>
        <taxon>Sphingomonas</taxon>
    </lineage>
</organism>
<dbReference type="Pfam" id="PF01464">
    <property type="entry name" value="SLT"/>
    <property type="match status" value="1"/>
</dbReference>
<dbReference type="RefSeq" id="WP_149524012.1">
    <property type="nucleotide sequence ID" value="NZ_VTOU01000006.1"/>
</dbReference>
<evidence type="ECO:0000313" key="4">
    <source>
        <dbReference type="Proteomes" id="UP000322077"/>
    </source>
</evidence>
<dbReference type="Gene3D" id="1.10.530.10">
    <property type="match status" value="1"/>
</dbReference>
<feature type="domain" description="Transglycosylase SLT" evidence="2">
    <location>
        <begin position="12"/>
        <end position="138"/>
    </location>
</feature>
<dbReference type="SUPFAM" id="SSF53955">
    <property type="entry name" value="Lysozyme-like"/>
    <property type="match status" value="1"/>
</dbReference>
<proteinExistence type="inferred from homology"/>
<sequence length="227" mass="23631">MILQLASVVALAQQCAPSVAPETLVSVVHAESKFDTLAIGVNARGVRPEIPATPAAAARIARSLIAKGYNIDLGLGQINSANLRWLGLSVEDTFDPCRNLAAAARVLSSNFLDAARTQGSSDRAISVALSMYNTGNQARGFGNGYVARVYASSAVIIPAIRGLAPTGAASVRPAPPRPASETPIQEPRIVQTAVKAPRSWDISARAQTASMMVFGDGTPPSREGPTE</sequence>
<dbReference type="EMBL" id="VTOU01000006">
    <property type="protein sequence ID" value="TZG24401.1"/>
    <property type="molecule type" value="Genomic_DNA"/>
</dbReference>
<protein>
    <submittedName>
        <fullName evidence="3">Lytic transglycosylase domain-containing protein</fullName>
    </submittedName>
</protein>